<dbReference type="RefSeq" id="WP_196460858.1">
    <property type="nucleotide sequence ID" value="NZ_JACFYY010000018.1"/>
</dbReference>
<evidence type="ECO:0000313" key="1">
    <source>
        <dbReference type="EMBL" id="MDH0703134.1"/>
    </source>
</evidence>
<protein>
    <submittedName>
        <fullName evidence="1">Uncharacterized protein</fullName>
    </submittedName>
</protein>
<proteinExistence type="predicted"/>
<gene>
    <name evidence="1" type="ORF">N5D41_16750</name>
</gene>
<sequence length="207" mass="23049">MVMAKLSFVGRLSVLDYSPSGQRKRCSAIKPLSRLRGNYELWRWLLKPKYWVMGMYRFAVAGVVCTFLLAGCGPSVDEPKRPLVWRVPPIHEQSIGLAAVRAKMAPEAIGEAPLQARLASQQGQGTPEQRYTLHSRARLMQLEGDLFVVLAKLGYTRKGVKQSAGRFVVDYVHPHDVTISADYADYTGKGEDDGVKSRVILSWKLSG</sequence>
<organism evidence="1 2">
    <name type="scientific">Ectopseudomonas toyotomiensis</name>
    <dbReference type="NCBI Taxonomy" id="554344"/>
    <lineage>
        <taxon>Bacteria</taxon>
        <taxon>Pseudomonadati</taxon>
        <taxon>Pseudomonadota</taxon>
        <taxon>Gammaproteobacteria</taxon>
        <taxon>Pseudomonadales</taxon>
        <taxon>Pseudomonadaceae</taxon>
        <taxon>Ectopseudomonas</taxon>
    </lineage>
</organism>
<dbReference type="AlphaFoldDB" id="A0AA42IPH3"/>
<dbReference type="EMBL" id="JAOCDH010000019">
    <property type="protein sequence ID" value="MDH0703134.1"/>
    <property type="molecule type" value="Genomic_DNA"/>
</dbReference>
<name>A0AA42IPH3_9GAMM</name>
<accession>A0AA42IPH3</accession>
<comment type="caution">
    <text evidence="1">The sequence shown here is derived from an EMBL/GenBank/DDBJ whole genome shotgun (WGS) entry which is preliminary data.</text>
</comment>
<reference evidence="1" key="1">
    <citation type="submission" date="2022-09" db="EMBL/GenBank/DDBJ databases">
        <title>Intensive care unit water sources are persistently colonized with multi-drug resistant bacteria and are the site of extensive horizontal gene transfer of antibiotic resistance genes.</title>
        <authorList>
            <person name="Diorio-Toth L."/>
        </authorList>
    </citation>
    <scope>NUCLEOTIDE SEQUENCE</scope>
    <source>
        <strain evidence="1">GD03863</strain>
    </source>
</reference>
<dbReference type="Proteomes" id="UP001161137">
    <property type="component" value="Unassembled WGS sequence"/>
</dbReference>
<evidence type="ECO:0000313" key="2">
    <source>
        <dbReference type="Proteomes" id="UP001161137"/>
    </source>
</evidence>